<feature type="chain" id="PRO_5035000809" description="Ig-like domain-containing protein" evidence="2">
    <location>
        <begin position="27"/>
        <end position="804"/>
    </location>
</feature>
<feature type="domain" description="Ig-like" evidence="3">
    <location>
        <begin position="665"/>
        <end position="749"/>
    </location>
</feature>
<reference evidence="4" key="2">
    <citation type="submission" date="2025-09" db="UniProtKB">
        <authorList>
            <consortium name="Ensembl"/>
        </authorList>
    </citation>
    <scope>IDENTIFICATION</scope>
</reference>
<dbReference type="InterPro" id="IPR036179">
    <property type="entry name" value="Ig-like_dom_sf"/>
</dbReference>
<feature type="domain" description="Ig-like" evidence="3">
    <location>
        <begin position="317"/>
        <end position="400"/>
    </location>
</feature>
<protein>
    <recommendedName>
        <fullName evidence="3">Ig-like domain-containing protein</fullName>
    </recommendedName>
</protein>
<dbReference type="Ensembl" id="ENSLLET00000036845.1">
    <property type="protein sequence ID" value="ENSLLEP00000035495.1"/>
    <property type="gene ID" value="ENSLLEG00000022383.1"/>
</dbReference>
<dbReference type="Gene3D" id="2.60.40.10">
    <property type="entry name" value="Immunoglobulins"/>
    <property type="match status" value="8"/>
</dbReference>
<dbReference type="AlphaFoldDB" id="A0A8C5QBX4"/>
<keyword evidence="2" id="KW-0732">Signal</keyword>
<feature type="signal peptide" evidence="2">
    <location>
        <begin position="1"/>
        <end position="26"/>
    </location>
</feature>
<evidence type="ECO:0000256" key="2">
    <source>
        <dbReference type="SAM" id="SignalP"/>
    </source>
</evidence>
<proteinExistence type="predicted"/>
<evidence type="ECO:0000256" key="1">
    <source>
        <dbReference type="SAM" id="Phobius"/>
    </source>
</evidence>
<feature type="domain" description="Ig-like" evidence="3">
    <location>
        <begin position="490"/>
        <end position="574"/>
    </location>
</feature>
<dbReference type="InterPro" id="IPR013098">
    <property type="entry name" value="Ig_I-set"/>
</dbReference>
<evidence type="ECO:0000313" key="4">
    <source>
        <dbReference type="Ensembl" id="ENSLLEP00000035495.1"/>
    </source>
</evidence>
<dbReference type="GeneTree" id="ENSGT00940000156511"/>
<dbReference type="SMART" id="SM00408">
    <property type="entry name" value="IGc2"/>
    <property type="match status" value="7"/>
</dbReference>
<dbReference type="Proteomes" id="UP000694569">
    <property type="component" value="Unplaced"/>
</dbReference>
<accession>A0A8C5QBX4</accession>
<dbReference type="PANTHER" id="PTHR46013:SF1">
    <property type="entry name" value="IG-LIKE DOMAIN-CONTAINING PROTEIN"/>
    <property type="match status" value="1"/>
</dbReference>
<dbReference type="CDD" id="cd00096">
    <property type="entry name" value="Ig"/>
    <property type="match status" value="1"/>
</dbReference>
<feature type="domain" description="Ig-like" evidence="3">
    <location>
        <begin position="33"/>
        <end position="114"/>
    </location>
</feature>
<reference evidence="4" key="1">
    <citation type="submission" date="2025-08" db="UniProtKB">
        <authorList>
            <consortium name="Ensembl"/>
        </authorList>
    </citation>
    <scope>IDENTIFICATION</scope>
</reference>
<keyword evidence="1" id="KW-1133">Transmembrane helix</keyword>
<dbReference type="InterPro" id="IPR003599">
    <property type="entry name" value="Ig_sub"/>
</dbReference>
<organism evidence="4 5">
    <name type="scientific">Leptobrachium leishanense</name>
    <name type="common">Leishan spiny toad</name>
    <dbReference type="NCBI Taxonomy" id="445787"/>
    <lineage>
        <taxon>Eukaryota</taxon>
        <taxon>Metazoa</taxon>
        <taxon>Chordata</taxon>
        <taxon>Craniata</taxon>
        <taxon>Vertebrata</taxon>
        <taxon>Euteleostomi</taxon>
        <taxon>Amphibia</taxon>
        <taxon>Batrachia</taxon>
        <taxon>Anura</taxon>
        <taxon>Pelobatoidea</taxon>
        <taxon>Megophryidae</taxon>
        <taxon>Leptobrachium</taxon>
    </lineage>
</organism>
<feature type="transmembrane region" description="Helical" evidence="1">
    <location>
        <begin position="761"/>
        <end position="783"/>
    </location>
</feature>
<dbReference type="Pfam" id="PF13927">
    <property type="entry name" value="Ig_3"/>
    <property type="match status" value="2"/>
</dbReference>
<evidence type="ECO:0000313" key="5">
    <source>
        <dbReference type="Proteomes" id="UP000694569"/>
    </source>
</evidence>
<dbReference type="PANTHER" id="PTHR46013">
    <property type="entry name" value="VASCULAR CELL ADHESION MOLECULE 1"/>
    <property type="match status" value="1"/>
</dbReference>
<dbReference type="InterPro" id="IPR003598">
    <property type="entry name" value="Ig_sub2"/>
</dbReference>
<dbReference type="InterPro" id="IPR013783">
    <property type="entry name" value="Ig-like_fold"/>
</dbReference>
<evidence type="ECO:0000259" key="3">
    <source>
        <dbReference type="PROSITE" id="PS50835"/>
    </source>
</evidence>
<dbReference type="InterPro" id="IPR007110">
    <property type="entry name" value="Ig-like_dom"/>
</dbReference>
<dbReference type="PROSITE" id="PS50835">
    <property type="entry name" value="IG_LIKE"/>
    <property type="match status" value="6"/>
</dbReference>
<sequence>MAWIQGHSLLAQTFILIFCLFMTVSASFITLYPEEREIAAQIGEPLQITAVVTDCDEPSFIWSSLMDRTLSGTVSTKGHVSNLTMAEVTMESEGYYVCKVFCTQGKAERDVRITTYSFSSDPILKPSTSEAGIESTITCTVPHVYPAERIDIKILMDKRVVSSNNWQPTSTDMNQIQNVSVSYSLILTEDNEGSEIECVAQFELDDMTPKIRTTNMTLFLFYPAIDPHITVHPSTNVKLMETITLSCQAKSNSPVSFRWCKVKGDQIFDLESEGDGKLTIQNAKVEDAGQYICFAQNGGNTTPTLVNITVQNIPDAPRIDINPNTSVILGQPFTIECYGSRDNSTNMTLWSLSESENKLLMDKEGILEIHAADVQDGVTYVCRAENPVGRAEARKQVIVQYPPRSTVLSYLPTNPKEGDTVILTCKSDAVPAPSFSISAITNTGESMLLKEGSEIIFENIDSFSDLIECYAFNSLGGQTATTFLSVQVPPKYTKLEILPSSLVREGDSIVLWCTSMASPAPHVTLKKKTDNGLQELEMIEWKYHIEAVEVEQEGTYICESQNAIGFESSETTLTVQVPPKQTYLTITPSTSVKEGESVHIMCVSMASPPPEVTLRKKDDTDFTVVGEELYIDSVSVEQAGIYICESRNIVGYESTETTLSVQAPPENTTVVIKPSENVTEGDTVTITCETNSSPSPTMLLKKECAGNNVILESQNGTVTLPNVTLNDTGIYTLSIIDKEGNKTKVIEINVQERQRSPKYSYILPSILLSLATVSTGVIGVIIYRLKQAKLKGSYSLVEALKSRV</sequence>
<dbReference type="Pfam" id="PF13895">
    <property type="entry name" value="Ig_2"/>
    <property type="match status" value="2"/>
</dbReference>
<dbReference type="SUPFAM" id="SSF48726">
    <property type="entry name" value="Immunoglobulin"/>
    <property type="match status" value="8"/>
</dbReference>
<keyword evidence="1" id="KW-0472">Membrane</keyword>
<feature type="domain" description="Ig-like" evidence="3">
    <location>
        <begin position="579"/>
        <end position="660"/>
    </location>
</feature>
<keyword evidence="1" id="KW-0812">Transmembrane</keyword>
<dbReference type="SMART" id="SM00409">
    <property type="entry name" value="IG"/>
    <property type="match status" value="7"/>
</dbReference>
<keyword evidence="5" id="KW-1185">Reference proteome</keyword>
<dbReference type="Pfam" id="PF07679">
    <property type="entry name" value="I-set"/>
    <property type="match status" value="1"/>
</dbReference>
<feature type="domain" description="Ig-like" evidence="3">
    <location>
        <begin position="227"/>
        <end position="309"/>
    </location>
</feature>
<name>A0A8C5QBX4_9ANUR</name>